<organism evidence="1 2">
    <name type="scientific">Bradyrhizobium barranii subsp. apii</name>
    <dbReference type="NCBI Taxonomy" id="2819348"/>
    <lineage>
        <taxon>Bacteria</taxon>
        <taxon>Pseudomonadati</taxon>
        <taxon>Pseudomonadota</taxon>
        <taxon>Alphaproteobacteria</taxon>
        <taxon>Hyphomicrobiales</taxon>
        <taxon>Nitrobacteraceae</taxon>
        <taxon>Bradyrhizobium</taxon>
        <taxon>Bradyrhizobium barranii</taxon>
    </lineage>
</organism>
<reference evidence="1" key="2">
    <citation type="submission" date="2022-04" db="EMBL/GenBank/DDBJ databases">
        <authorList>
            <person name="Bromfield E.S.P."/>
            <person name="Cloutier S."/>
        </authorList>
    </citation>
    <scope>NUCLEOTIDE SEQUENCE</scope>
    <source>
        <strain evidence="1">1S5</strain>
        <plasmid evidence="1">pBb1S5b</plasmid>
    </source>
</reference>
<geneLocation type="plasmid" evidence="1 2">
    <name>pBb1S5b</name>
</geneLocation>
<dbReference type="Proteomes" id="UP000551709">
    <property type="component" value="Plasmid pBb1S5b"/>
</dbReference>
<dbReference type="RefSeq" id="WP_166107066.1">
    <property type="nucleotide sequence ID" value="NZ_CP096257.1"/>
</dbReference>
<name>A0A8T5VWH5_9BRAD</name>
<evidence type="ECO:0000313" key="1">
    <source>
        <dbReference type="EMBL" id="UPT92346.1"/>
    </source>
</evidence>
<sequence length="673" mass="72551">MPKVTIEPPKEAGVVRIGVFGPDGHVLVQPRLVLPTGTFEFDAPKPGTYTASLESLGTGQVLWNFPVASDNSMLQAPRLDSLRLQRSQSAGARPIVPVSGEIAAIELGEDGPLVPAPVRPAPAAATAPAAPTLNTQAEARRDYELALQVGNRSALNAFLAQYPDGFYASLAKLQLDKIAGADHLQTLPNILQTHAVASASRSDDGNLSAGSTMSFNPSPGAAYSLGLSYDSQPLRYGGWRPFAESIVKTRRTDSGDVEVVFDRGDKLPTANSGARLRLSFAIEANRVQRILVPLFAGGVKVVLRTMEAPYLSSDTLSIVPARPETHALLQALTSNSTEIATGIWNEIGHGPAHLARYASADISDDPWVSVAVGVLMLRLGWLHHNDYWLEELARNHPWIADASILAAHQRLAQTPPDVDGAIEHLQQARRVGAVYFFEANRLQGDLLVALAADGPDEIHRGLAAVELAHWRTNLANQVQVGAFFSWLMTRGARTRGGLDQRYSTILDSGRLTRQNRHVDVLSSLSVIDAAGASRVAGAVRRHEPVRLVAKGKLGSAKLAQQVAISGTIFADGRSMSAAQLRLRRGGEVLLVTQRDVSSEQLILEFAKARIDGVDYPLKEMSDVAIINELRAFDSPIVWVVIGLRWKKARAAFEAVALLGKDGIEIHVSRIHGR</sequence>
<evidence type="ECO:0000313" key="2">
    <source>
        <dbReference type="Proteomes" id="UP000551709"/>
    </source>
</evidence>
<accession>A0A8T5VWH5</accession>
<dbReference type="AlphaFoldDB" id="A0A8T5VWH5"/>
<gene>
    <name evidence="1" type="ORF">HAP41_0000049490</name>
</gene>
<protein>
    <submittedName>
        <fullName evidence="1">Uncharacterized protein</fullName>
    </submittedName>
</protein>
<proteinExistence type="predicted"/>
<reference evidence="1" key="1">
    <citation type="journal article" date="2017" name="Syst. Appl. Microbiol.">
        <title>Soybeans inoculated with root zone soils of Canadian native legumes harbour diverse and novel Bradyrhizobium spp. that possess agricultural potential.</title>
        <authorList>
            <person name="Bromfield E.S.P."/>
            <person name="Cloutier S."/>
            <person name="Tambong J.T."/>
            <person name="Tran Thi T.V."/>
        </authorList>
    </citation>
    <scope>NUCLEOTIDE SEQUENCE</scope>
    <source>
        <strain evidence="1">1S5</strain>
    </source>
</reference>
<keyword evidence="1" id="KW-0614">Plasmid</keyword>
<dbReference type="EMBL" id="CP096257">
    <property type="protein sequence ID" value="UPT92346.1"/>
    <property type="molecule type" value="Genomic_DNA"/>
</dbReference>